<dbReference type="SUPFAM" id="SSF53756">
    <property type="entry name" value="UDP-Glycosyltransferase/glycogen phosphorylase"/>
    <property type="match status" value="1"/>
</dbReference>
<sequence>MKAINKEKILILTGNYGDGHIQVAQALNEAIQIRFPSLEPVVFDFMEWVHPYSNQVSRYLYLQGVKKFPQVYGYFYQKTRRMNTFSKVMKTIFSTGIGRMVKLIEEVQPAVVVSTFPLAAAVMSKVKSYGLTNIPTVTTITDHTDHSCWIYPHTDQYIVGSKVVRDSLIQLGVEKNRIADIGIPIRQQFSQSFKREEILKKHGLDPLLPTVLVMGGGCGLIGEGSSTFQEFDALPQPIQLIIVCGHNEKLRMELKEKLKDSKHRIHLTGYIDYVHELMAISDVMITKPGGVTTFEAIAMELPMLLHKPIPGQEQDNAKFLVCSGVAIQAETESDLTDQLSTLLSNAELLQQMRENSKQFHPKESAFASVEIIMDTKETYNRLQTLMYSFGL</sequence>
<evidence type="ECO:0000259" key="4">
    <source>
        <dbReference type="Pfam" id="PF00534"/>
    </source>
</evidence>
<reference evidence="6" key="2">
    <citation type="submission" date="2023-08" db="EMBL/GenBank/DDBJ databases">
        <title>Nitrogen cycling bacteria in agricultural field soils.</title>
        <authorList>
            <person name="Jang J."/>
        </authorList>
    </citation>
    <scope>NUCLEOTIDE SEQUENCE</scope>
    <source>
        <strain evidence="6">PS3-36</strain>
    </source>
</reference>
<name>A0A4R5VVQ3_9BACI</name>
<dbReference type="InterPro" id="IPR001296">
    <property type="entry name" value="Glyco_trans_1"/>
</dbReference>
<dbReference type="GO" id="GO:0009247">
    <property type="term" value="P:glycolipid biosynthetic process"/>
    <property type="evidence" value="ECO:0007669"/>
    <property type="project" value="InterPro"/>
</dbReference>
<feature type="domain" description="Glycosyl transferase family 1" evidence="4">
    <location>
        <begin position="237"/>
        <end position="358"/>
    </location>
</feature>
<dbReference type="PANTHER" id="PTHR43025:SF3">
    <property type="entry name" value="MONOGALACTOSYLDIACYLGLYCEROL SYNTHASE 1, CHLOROPLASTIC"/>
    <property type="match status" value="1"/>
</dbReference>
<evidence type="ECO:0000313" key="9">
    <source>
        <dbReference type="Proteomes" id="UP001178888"/>
    </source>
</evidence>
<dbReference type="Pfam" id="PF00534">
    <property type="entry name" value="Glycos_transf_1"/>
    <property type="match status" value="1"/>
</dbReference>
<keyword evidence="3 7" id="KW-0808">Transferase</keyword>
<proteinExistence type="inferred from homology"/>
<gene>
    <name evidence="7" type="ORF">E2K98_05505</name>
    <name evidence="6" type="ORF">RCG21_15125</name>
</gene>
<evidence type="ECO:0000259" key="5">
    <source>
        <dbReference type="Pfam" id="PF06925"/>
    </source>
</evidence>
<evidence type="ECO:0000313" key="6">
    <source>
        <dbReference type="EMBL" id="MDQ6597680.1"/>
    </source>
</evidence>
<feature type="domain" description="Diacylglycerol glucosyltransferase N-terminal" evidence="5">
    <location>
        <begin position="20"/>
        <end position="185"/>
    </location>
</feature>
<evidence type="ECO:0000313" key="7">
    <source>
        <dbReference type="EMBL" id="TDK62920.1"/>
    </source>
</evidence>
<dbReference type="Gene3D" id="3.40.50.2000">
    <property type="entry name" value="Glycogen Phosphorylase B"/>
    <property type="match status" value="1"/>
</dbReference>
<dbReference type="RefSeq" id="WP_133333270.1">
    <property type="nucleotide sequence ID" value="NZ_JAVGVR010000001.1"/>
</dbReference>
<evidence type="ECO:0000256" key="3">
    <source>
        <dbReference type="ARBA" id="ARBA00022679"/>
    </source>
</evidence>
<keyword evidence="2 6" id="KW-0328">Glycosyltransferase</keyword>
<comment type="similarity">
    <text evidence="1">Belongs to the glycosyltransferase 28 family.</text>
</comment>
<dbReference type="InterPro" id="IPR050519">
    <property type="entry name" value="Glycosyltransf_28_UgtP"/>
</dbReference>
<comment type="caution">
    <text evidence="7">The sequence shown here is derived from an EMBL/GenBank/DDBJ whole genome shotgun (WGS) entry which is preliminary data.</text>
</comment>
<reference evidence="7 8" key="1">
    <citation type="submission" date="2019-03" db="EMBL/GenBank/DDBJ databases">
        <title>Bacillus niacini sp. nov. a Nicotinate-Metabolizing Mesophile Isolated from Soil.</title>
        <authorList>
            <person name="Zhang G."/>
        </authorList>
    </citation>
    <scope>NUCLEOTIDE SEQUENCE [LARGE SCALE GENOMIC DNA]</scope>
    <source>
        <strain evidence="7 8">WN066</strain>
    </source>
</reference>
<dbReference type="Proteomes" id="UP000295132">
    <property type="component" value="Unassembled WGS sequence"/>
</dbReference>
<evidence type="ECO:0000256" key="2">
    <source>
        <dbReference type="ARBA" id="ARBA00022676"/>
    </source>
</evidence>
<dbReference type="Pfam" id="PF06925">
    <property type="entry name" value="MGDG_synth"/>
    <property type="match status" value="1"/>
</dbReference>
<dbReference type="EMBL" id="JAVGVR010000001">
    <property type="protein sequence ID" value="MDQ6597680.1"/>
    <property type="molecule type" value="Genomic_DNA"/>
</dbReference>
<evidence type="ECO:0000313" key="8">
    <source>
        <dbReference type="Proteomes" id="UP000295132"/>
    </source>
</evidence>
<protein>
    <submittedName>
        <fullName evidence="7">Glycosyltransferase</fullName>
        <ecNumber evidence="6">2.4.-.-</ecNumber>
    </submittedName>
</protein>
<dbReference type="GO" id="GO:0016758">
    <property type="term" value="F:hexosyltransferase activity"/>
    <property type="evidence" value="ECO:0007669"/>
    <property type="project" value="InterPro"/>
</dbReference>
<keyword evidence="9" id="KW-1185">Reference proteome</keyword>
<dbReference type="EC" id="2.4.-.-" evidence="6"/>
<dbReference type="EMBL" id="SMYO01000003">
    <property type="protein sequence ID" value="TDK62920.1"/>
    <property type="molecule type" value="Genomic_DNA"/>
</dbReference>
<dbReference type="AlphaFoldDB" id="A0A4R5VVQ3"/>
<dbReference type="InterPro" id="IPR009695">
    <property type="entry name" value="Diacylglyc_glucosyltr_N"/>
</dbReference>
<dbReference type="PANTHER" id="PTHR43025">
    <property type="entry name" value="MONOGALACTOSYLDIACYLGLYCEROL SYNTHASE"/>
    <property type="match status" value="1"/>
</dbReference>
<dbReference type="Proteomes" id="UP001178888">
    <property type="component" value="Unassembled WGS sequence"/>
</dbReference>
<dbReference type="GO" id="GO:0016020">
    <property type="term" value="C:membrane"/>
    <property type="evidence" value="ECO:0007669"/>
    <property type="project" value="GOC"/>
</dbReference>
<evidence type="ECO:0000256" key="1">
    <source>
        <dbReference type="ARBA" id="ARBA00006962"/>
    </source>
</evidence>
<organism evidence="7 8">
    <name type="scientific">Bacillus salipaludis</name>
    <dbReference type="NCBI Taxonomy" id="2547811"/>
    <lineage>
        <taxon>Bacteria</taxon>
        <taxon>Bacillati</taxon>
        <taxon>Bacillota</taxon>
        <taxon>Bacilli</taxon>
        <taxon>Bacillales</taxon>
        <taxon>Bacillaceae</taxon>
        <taxon>Bacillus</taxon>
    </lineage>
</organism>
<accession>A0A4R5VVQ3</accession>